<reference evidence="2 3" key="1">
    <citation type="submission" date="2020-02" db="EMBL/GenBank/DDBJ databases">
        <authorList>
            <person name="Kim H.M."/>
            <person name="Jeon C.O."/>
        </authorList>
    </citation>
    <scope>NUCLEOTIDE SEQUENCE [LARGE SCALE GENOMIC DNA]</scope>
    <source>
        <strain evidence="2 3">PeD5</strain>
    </source>
</reference>
<dbReference type="PROSITE" id="PS00018">
    <property type="entry name" value="EF_HAND_1"/>
    <property type="match status" value="2"/>
</dbReference>
<keyword evidence="3" id="KW-1185">Reference proteome</keyword>
<protein>
    <recommendedName>
        <fullName evidence="4">EF-hand domain-containing protein</fullName>
    </recommendedName>
</protein>
<feature type="chain" id="PRO_5027018383" description="EF-hand domain-containing protein" evidence="1">
    <location>
        <begin position="25"/>
        <end position="285"/>
    </location>
</feature>
<organism evidence="2 3">
    <name type="scientific">Falsiroseomonas algicola</name>
    <dbReference type="NCBI Taxonomy" id="2716930"/>
    <lineage>
        <taxon>Bacteria</taxon>
        <taxon>Pseudomonadati</taxon>
        <taxon>Pseudomonadota</taxon>
        <taxon>Alphaproteobacteria</taxon>
        <taxon>Acetobacterales</taxon>
        <taxon>Roseomonadaceae</taxon>
        <taxon>Falsiroseomonas</taxon>
    </lineage>
</organism>
<reference evidence="2 3" key="2">
    <citation type="submission" date="2020-03" db="EMBL/GenBank/DDBJ databases">
        <title>Roseomonas stagni sp. nov., isolated from pond water in Japan.</title>
        <authorList>
            <person name="Furuhata K."/>
            <person name="Miyamoto H."/>
            <person name="Goto K."/>
        </authorList>
    </citation>
    <scope>NUCLEOTIDE SEQUENCE [LARGE SCALE GENOMIC DNA]</scope>
    <source>
        <strain evidence="2 3">PeD5</strain>
    </source>
</reference>
<evidence type="ECO:0000313" key="2">
    <source>
        <dbReference type="EMBL" id="NGM23153.1"/>
    </source>
</evidence>
<evidence type="ECO:0000313" key="3">
    <source>
        <dbReference type="Proteomes" id="UP000475385"/>
    </source>
</evidence>
<keyword evidence="1" id="KW-0732">Signal</keyword>
<dbReference type="AlphaFoldDB" id="A0A6M1LT08"/>
<dbReference type="EMBL" id="JAAIKB010000013">
    <property type="protein sequence ID" value="NGM23153.1"/>
    <property type="molecule type" value="Genomic_DNA"/>
</dbReference>
<name>A0A6M1LT08_9PROT</name>
<proteinExistence type="predicted"/>
<accession>A0A6M1LT08</accession>
<dbReference type="RefSeq" id="WP_164697069.1">
    <property type="nucleotide sequence ID" value="NZ_JAAIKB010000013.1"/>
</dbReference>
<evidence type="ECO:0008006" key="4">
    <source>
        <dbReference type="Google" id="ProtNLM"/>
    </source>
</evidence>
<feature type="signal peptide" evidence="1">
    <location>
        <begin position="1"/>
        <end position="24"/>
    </location>
</feature>
<sequence>MMPAWTRRLIGAATLSLAAIPPLAAQPAAVLPDAQRGAWFAGDCADPRGMLLVTARSVARVEAEAPARLFRLAATRATESWTIGTATGAEAPRILLRNAGDSLETAEPDAKLRDDRLPGETPVAAWRRCPAPPPVLAALHGEGAAFLSIIENLEAGCASGTPGVCAQAIVAQADVSGDGLLTTAEIARLARGAAWLGAVQEGGTQDVIAAAVGAGAVAGILAGRALLESLDYDGDGRLSAAELAQDRAGFATATGTAEGRPLRVEGLTEGAGMLRGLFEGLMNLR</sequence>
<gene>
    <name evidence="2" type="ORF">G3576_24280</name>
</gene>
<dbReference type="InterPro" id="IPR018247">
    <property type="entry name" value="EF_Hand_1_Ca_BS"/>
</dbReference>
<dbReference type="Gene3D" id="1.10.238.10">
    <property type="entry name" value="EF-hand"/>
    <property type="match status" value="1"/>
</dbReference>
<dbReference type="Proteomes" id="UP000475385">
    <property type="component" value="Unassembled WGS sequence"/>
</dbReference>
<evidence type="ECO:0000256" key="1">
    <source>
        <dbReference type="SAM" id="SignalP"/>
    </source>
</evidence>
<comment type="caution">
    <text evidence="2">The sequence shown here is derived from an EMBL/GenBank/DDBJ whole genome shotgun (WGS) entry which is preliminary data.</text>
</comment>